<dbReference type="RefSeq" id="WP_091704227.1">
    <property type="nucleotide sequence ID" value="NZ_BMYN01000012.1"/>
</dbReference>
<dbReference type="OrthoDB" id="9814618at2"/>
<organism evidence="5 6">
    <name type="scientific">Marinobacter persicus</name>
    <dbReference type="NCBI Taxonomy" id="930118"/>
    <lineage>
        <taxon>Bacteria</taxon>
        <taxon>Pseudomonadati</taxon>
        <taxon>Pseudomonadota</taxon>
        <taxon>Gammaproteobacteria</taxon>
        <taxon>Pseudomonadales</taxon>
        <taxon>Marinobacteraceae</taxon>
        <taxon>Marinobacter</taxon>
    </lineage>
</organism>
<dbReference type="GO" id="GO:0005737">
    <property type="term" value="C:cytoplasm"/>
    <property type="evidence" value="ECO:0007669"/>
    <property type="project" value="TreeGrafter"/>
</dbReference>
<dbReference type="InterPro" id="IPR036249">
    <property type="entry name" value="Thioredoxin-like_sf"/>
</dbReference>
<dbReference type="InterPro" id="IPR014025">
    <property type="entry name" value="Glutaredoxin_subgr"/>
</dbReference>
<dbReference type="GO" id="GO:0015038">
    <property type="term" value="F:glutathione disulfide oxidoreductase activity"/>
    <property type="evidence" value="ECO:0007669"/>
    <property type="project" value="TreeGrafter"/>
</dbReference>
<feature type="domain" description="Glutaredoxin" evidence="4">
    <location>
        <begin position="4"/>
        <end position="65"/>
    </location>
</feature>
<dbReference type="PROSITE" id="PS51354">
    <property type="entry name" value="GLUTAREDOXIN_2"/>
    <property type="match status" value="1"/>
</dbReference>
<evidence type="ECO:0000256" key="1">
    <source>
        <dbReference type="ARBA" id="ARBA00007787"/>
    </source>
</evidence>
<dbReference type="PANTHER" id="PTHR45694:SF28">
    <property type="entry name" value="GLUTAREDOXIN 1"/>
    <property type="match status" value="1"/>
</dbReference>
<dbReference type="GO" id="GO:0034599">
    <property type="term" value="P:cellular response to oxidative stress"/>
    <property type="evidence" value="ECO:0007669"/>
    <property type="project" value="TreeGrafter"/>
</dbReference>
<keyword evidence="3" id="KW-0676">Redox-active center</keyword>
<name>A0A1I3UJY2_9GAMM</name>
<proteinExistence type="inferred from homology"/>
<evidence type="ECO:0000313" key="6">
    <source>
        <dbReference type="Proteomes" id="UP000199445"/>
    </source>
</evidence>
<dbReference type="Pfam" id="PF00462">
    <property type="entry name" value="Glutaredoxin"/>
    <property type="match status" value="1"/>
</dbReference>
<dbReference type="Gene3D" id="3.40.30.10">
    <property type="entry name" value="Glutaredoxin"/>
    <property type="match status" value="1"/>
</dbReference>
<comment type="similarity">
    <text evidence="1">Belongs to the glutaredoxin family.</text>
</comment>
<evidence type="ECO:0000313" key="5">
    <source>
        <dbReference type="EMBL" id="SFJ83212.1"/>
    </source>
</evidence>
<dbReference type="EMBL" id="FOSC01000006">
    <property type="protein sequence ID" value="SFJ83212.1"/>
    <property type="molecule type" value="Genomic_DNA"/>
</dbReference>
<evidence type="ECO:0000256" key="3">
    <source>
        <dbReference type="ARBA" id="ARBA00023284"/>
    </source>
</evidence>
<dbReference type="AlphaFoldDB" id="A0A1I3UJY2"/>
<keyword evidence="6" id="KW-1185">Reference proteome</keyword>
<dbReference type="InterPro" id="IPR011767">
    <property type="entry name" value="GLR_AS"/>
</dbReference>
<dbReference type="SUPFAM" id="SSF52833">
    <property type="entry name" value="Thioredoxin-like"/>
    <property type="match status" value="1"/>
</dbReference>
<reference evidence="5 6" key="1">
    <citation type="submission" date="2016-10" db="EMBL/GenBank/DDBJ databases">
        <authorList>
            <person name="de Groot N.N."/>
        </authorList>
    </citation>
    <scope>NUCLEOTIDE SEQUENCE [LARGE SCALE GENOMIC DNA]</scope>
    <source>
        <strain evidence="5 6">IBRC-M 10445</strain>
    </source>
</reference>
<keyword evidence="2" id="KW-1015">Disulfide bond</keyword>
<dbReference type="PROSITE" id="PS00195">
    <property type="entry name" value="GLUTAREDOXIN_1"/>
    <property type="match status" value="1"/>
</dbReference>
<dbReference type="PRINTS" id="PR00160">
    <property type="entry name" value="GLUTAREDOXIN"/>
</dbReference>
<sequence length="84" mass="9414">MEPVTIYGRTSCPFCVMAKNLCESRGVPFTWVDMIERGMSKQDIADEIGRPVHTVPQILVGSEYVGGFDEFSAYVRRHEATTAQ</sequence>
<accession>A0A1I3UJY2</accession>
<dbReference type="NCBIfam" id="NF008401">
    <property type="entry name" value="PRK11200.1"/>
    <property type="match status" value="1"/>
</dbReference>
<evidence type="ECO:0000259" key="4">
    <source>
        <dbReference type="Pfam" id="PF00462"/>
    </source>
</evidence>
<dbReference type="PANTHER" id="PTHR45694">
    <property type="entry name" value="GLUTAREDOXIN 2"/>
    <property type="match status" value="1"/>
</dbReference>
<gene>
    <name evidence="5" type="ORF">SAMN05216429_106161</name>
</gene>
<dbReference type="InterPro" id="IPR002109">
    <property type="entry name" value="Glutaredoxin"/>
</dbReference>
<dbReference type="CDD" id="cd02066">
    <property type="entry name" value="GRX_family"/>
    <property type="match status" value="1"/>
</dbReference>
<evidence type="ECO:0000256" key="2">
    <source>
        <dbReference type="ARBA" id="ARBA00023157"/>
    </source>
</evidence>
<protein>
    <submittedName>
        <fullName evidence="5">Glutaredoxin 1</fullName>
    </submittedName>
</protein>
<dbReference type="Proteomes" id="UP000199445">
    <property type="component" value="Unassembled WGS sequence"/>
</dbReference>